<evidence type="ECO:0000256" key="3">
    <source>
        <dbReference type="ARBA" id="ARBA00022692"/>
    </source>
</evidence>
<comment type="subcellular location">
    <subcellularLocation>
        <location evidence="1">Membrane</location>
        <topology evidence="1">Multi-pass membrane protein</topology>
    </subcellularLocation>
</comment>
<dbReference type="PANTHER" id="PTHR30238">
    <property type="entry name" value="MEMBRANE BOUND PREDICTED REDOX MODULATOR"/>
    <property type="match status" value="1"/>
</dbReference>
<feature type="transmembrane region" description="Helical" evidence="6">
    <location>
        <begin position="107"/>
        <end position="129"/>
    </location>
</feature>
<evidence type="ECO:0000256" key="1">
    <source>
        <dbReference type="ARBA" id="ARBA00004141"/>
    </source>
</evidence>
<protein>
    <submittedName>
        <fullName evidence="7">TerC/Alx family metal homeostasis membrane protein</fullName>
    </submittedName>
</protein>
<dbReference type="Proteomes" id="UP001589654">
    <property type="component" value="Unassembled WGS sequence"/>
</dbReference>
<evidence type="ECO:0000256" key="5">
    <source>
        <dbReference type="ARBA" id="ARBA00023136"/>
    </source>
</evidence>
<evidence type="ECO:0000256" key="2">
    <source>
        <dbReference type="ARBA" id="ARBA00007511"/>
    </source>
</evidence>
<comment type="similarity">
    <text evidence="2">Belongs to the TerC family.</text>
</comment>
<dbReference type="Pfam" id="PF03741">
    <property type="entry name" value="TerC"/>
    <property type="match status" value="1"/>
</dbReference>
<keyword evidence="8" id="KW-1185">Reference proteome</keyword>
<dbReference type="NCBIfam" id="TIGR03718">
    <property type="entry name" value="R_switched_Alx"/>
    <property type="match status" value="1"/>
</dbReference>
<evidence type="ECO:0000313" key="8">
    <source>
        <dbReference type="Proteomes" id="UP001589654"/>
    </source>
</evidence>
<gene>
    <name evidence="7" type="ORF">ACFFUR_00475</name>
</gene>
<feature type="transmembrane region" description="Helical" evidence="6">
    <location>
        <begin position="73"/>
        <end position="95"/>
    </location>
</feature>
<organism evidence="7 8">
    <name type="scientific">Echinicola jeungdonensis</name>
    <dbReference type="NCBI Taxonomy" id="709343"/>
    <lineage>
        <taxon>Bacteria</taxon>
        <taxon>Pseudomonadati</taxon>
        <taxon>Bacteroidota</taxon>
        <taxon>Cytophagia</taxon>
        <taxon>Cytophagales</taxon>
        <taxon>Cyclobacteriaceae</taxon>
        <taxon>Echinicola</taxon>
    </lineage>
</organism>
<name>A0ABV5J0C4_9BACT</name>
<feature type="transmembrane region" description="Helical" evidence="6">
    <location>
        <begin position="274"/>
        <end position="292"/>
    </location>
</feature>
<feature type="transmembrane region" description="Helical" evidence="6">
    <location>
        <begin position="242"/>
        <end position="262"/>
    </location>
</feature>
<sequence length="327" mass="37718">MEYLQKEGFTIIGFIIIILSLLLADLFLFNRKAHKVQVKEALFWSAVWIGFGLLFGVYIYLDLGSEKASQYYTAFLIEKALSVDNLFVFIMVFRFFKVPDIYQHKVLFYGILGAIFMRAIFIFFGVTLIEYSYLPAFEFAGQRIHINLVMTLFGAFLVYAGWKSWQEEDEEQKDYSNSIGTKIIHRLFRVSPEFHKDRFFVKIHGKRWATQLLVVVAVIEFTDLLFAVDSIPAIFAVSNDPIILYTSNIFAILGLRALYFLLANAFDMFQYLKYGLAIILVFIGAKMVLSSFLHISSLYSLSVVIGILFCSMMLSINKYRLQKASEN</sequence>
<comment type="caution">
    <text evidence="7">The sequence shown here is derived from an EMBL/GenBank/DDBJ whole genome shotgun (WGS) entry which is preliminary data.</text>
</comment>
<dbReference type="InterPro" id="IPR022369">
    <property type="entry name" value="Integral_membrane_TerC_rswitch"/>
</dbReference>
<accession>A0ABV5J0C4</accession>
<evidence type="ECO:0000313" key="7">
    <source>
        <dbReference type="EMBL" id="MFB9210268.1"/>
    </source>
</evidence>
<feature type="transmembrane region" description="Helical" evidence="6">
    <location>
        <begin position="144"/>
        <end position="162"/>
    </location>
</feature>
<dbReference type="InterPro" id="IPR005496">
    <property type="entry name" value="Integral_membrane_TerC"/>
</dbReference>
<proteinExistence type="inferred from homology"/>
<evidence type="ECO:0000256" key="4">
    <source>
        <dbReference type="ARBA" id="ARBA00022989"/>
    </source>
</evidence>
<dbReference type="PANTHER" id="PTHR30238:SF0">
    <property type="entry name" value="THYLAKOID MEMBRANE PROTEIN TERC, CHLOROPLASTIC"/>
    <property type="match status" value="1"/>
</dbReference>
<evidence type="ECO:0000256" key="6">
    <source>
        <dbReference type="SAM" id="Phobius"/>
    </source>
</evidence>
<keyword evidence="5 6" id="KW-0472">Membrane</keyword>
<reference evidence="7 8" key="1">
    <citation type="submission" date="2024-09" db="EMBL/GenBank/DDBJ databases">
        <authorList>
            <person name="Sun Q."/>
            <person name="Mori K."/>
        </authorList>
    </citation>
    <scope>NUCLEOTIDE SEQUENCE [LARGE SCALE GENOMIC DNA]</scope>
    <source>
        <strain evidence="7 8">CECT 7682</strain>
    </source>
</reference>
<feature type="transmembrane region" description="Helical" evidence="6">
    <location>
        <begin position="12"/>
        <end position="29"/>
    </location>
</feature>
<keyword evidence="4 6" id="KW-1133">Transmembrane helix</keyword>
<keyword evidence="3 6" id="KW-0812">Transmembrane</keyword>
<dbReference type="EMBL" id="JBHMEW010000005">
    <property type="protein sequence ID" value="MFB9210268.1"/>
    <property type="molecule type" value="Genomic_DNA"/>
</dbReference>
<feature type="transmembrane region" description="Helical" evidence="6">
    <location>
        <begin position="41"/>
        <end position="61"/>
    </location>
</feature>
<feature type="transmembrane region" description="Helical" evidence="6">
    <location>
        <begin position="298"/>
        <end position="316"/>
    </location>
</feature>
<feature type="transmembrane region" description="Helical" evidence="6">
    <location>
        <begin position="212"/>
        <end position="236"/>
    </location>
</feature>
<dbReference type="RefSeq" id="WP_290249707.1">
    <property type="nucleotide sequence ID" value="NZ_JAUFQT010000002.1"/>
</dbReference>